<proteinExistence type="predicted"/>
<protein>
    <recommendedName>
        <fullName evidence="3">Protein kinase domain-containing protein</fullName>
    </recommendedName>
</protein>
<sequence length="454" mass="51088">MAVRVDATNATLPTGDCVQADLMANNIDAVMLPAPVDDDKNFESICLSGPIKIILPVDEAANEQQSEPRPNAIMTPTPTFTDESTTEEAGCDKENVSPLCPYIVGNNIFLKTTDKNVRIEAEIMKYFPATLSCVMVLRFLDPPVYNNVSQCVVKLYDRRFSTQLRSDEGAVPWTPGVESLYQDFVASEDAAEFFSYWNAERATNIYWSGRSVGTRNRWSQAKVEAYLQWETTSTYEDEKKAYELMADLQGDVVPKMLGEVVLNLAVDTQEAEGPDSVMFDDSTDSDHNPHISSIPGLLLQYVEGFQLTHLVANQPREQWQSTVDSAIVTLRRIQDCGILNRDVNIRSFMVDSITHRVMMLDFGLVFFRDQVKEDREWESSQAVQDEEGAIGLGMESMLNAGASGSYIYRPGELALKLSYRFNDENGEQEGGTEEEEKYLNKYMGQSWDYDPDEE</sequence>
<organism evidence="2">
    <name type="scientific">Aureobasidium pullulans</name>
    <name type="common">Black yeast</name>
    <name type="synonym">Pullularia pullulans</name>
    <dbReference type="NCBI Taxonomy" id="5580"/>
    <lineage>
        <taxon>Eukaryota</taxon>
        <taxon>Fungi</taxon>
        <taxon>Dikarya</taxon>
        <taxon>Ascomycota</taxon>
        <taxon>Pezizomycotina</taxon>
        <taxon>Dothideomycetes</taxon>
        <taxon>Dothideomycetidae</taxon>
        <taxon>Dothideales</taxon>
        <taxon>Saccotheciaceae</taxon>
        <taxon>Aureobasidium</taxon>
    </lineage>
</organism>
<evidence type="ECO:0000313" key="2">
    <source>
        <dbReference type="EMBL" id="THX16598.1"/>
    </source>
</evidence>
<name>A0A4V4J2H2_AURPU</name>
<evidence type="ECO:0008006" key="3">
    <source>
        <dbReference type="Google" id="ProtNLM"/>
    </source>
</evidence>
<accession>A0A4V4J2H2</accession>
<evidence type="ECO:0000256" key="1">
    <source>
        <dbReference type="SAM" id="MobiDB-lite"/>
    </source>
</evidence>
<feature type="region of interest" description="Disordered" evidence="1">
    <location>
        <begin position="62"/>
        <end position="85"/>
    </location>
</feature>
<dbReference type="EMBL" id="QZAS01000003">
    <property type="protein sequence ID" value="THX16598.1"/>
    <property type="molecule type" value="Genomic_DNA"/>
</dbReference>
<gene>
    <name evidence="2" type="ORF">D6D13_01135</name>
</gene>
<comment type="caution">
    <text evidence="2">The sequence shown here is derived from an EMBL/GenBank/DDBJ whole genome shotgun (WGS) entry which is preliminary data.</text>
</comment>
<dbReference type="AlphaFoldDB" id="A0A4V4J2H2"/>
<reference evidence="2" key="1">
    <citation type="submission" date="2018-10" db="EMBL/GenBank/DDBJ databases">
        <title>Fifty Aureobasidium pullulans genomes reveal a recombining polyextremotolerant generalist.</title>
        <authorList>
            <person name="Gostincar C."/>
            <person name="Turk M."/>
            <person name="Zajc J."/>
            <person name="Gunde-Cimerman N."/>
        </authorList>
    </citation>
    <scope>NUCLEOTIDE SEQUENCE [LARGE SCALE GENOMIC DNA]</scope>
    <source>
        <strain evidence="2">EXF-10085</strain>
    </source>
</reference>